<dbReference type="GO" id="GO:0045332">
    <property type="term" value="P:phospholipid translocation"/>
    <property type="evidence" value="ECO:0007669"/>
    <property type="project" value="TreeGrafter"/>
</dbReference>
<dbReference type="Proteomes" id="UP000265520">
    <property type="component" value="Unassembled WGS sequence"/>
</dbReference>
<protein>
    <submittedName>
        <fullName evidence="1">Phospholipid-transporting ATPase 4-like</fullName>
    </submittedName>
</protein>
<proteinExistence type="predicted"/>
<dbReference type="AlphaFoldDB" id="A0A392QJ65"/>
<organism evidence="1 2">
    <name type="scientific">Trifolium medium</name>
    <dbReference type="NCBI Taxonomy" id="97028"/>
    <lineage>
        <taxon>Eukaryota</taxon>
        <taxon>Viridiplantae</taxon>
        <taxon>Streptophyta</taxon>
        <taxon>Embryophyta</taxon>
        <taxon>Tracheophyta</taxon>
        <taxon>Spermatophyta</taxon>
        <taxon>Magnoliopsida</taxon>
        <taxon>eudicotyledons</taxon>
        <taxon>Gunneridae</taxon>
        <taxon>Pentapetalae</taxon>
        <taxon>rosids</taxon>
        <taxon>fabids</taxon>
        <taxon>Fabales</taxon>
        <taxon>Fabaceae</taxon>
        <taxon>Papilionoideae</taxon>
        <taxon>50 kb inversion clade</taxon>
        <taxon>NPAAA clade</taxon>
        <taxon>Hologalegina</taxon>
        <taxon>IRL clade</taxon>
        <taxon>Trifolieae</taxon>
        <taxon>Trifolium</taxon>
    </lineage>
</organism>
<dbReference type="PANTHER" id="PTHR24092">
    <property type="entry name" value="PROBABLE PHOSPHOLIPID-TRANSPORTING ATPASE"/>
    <property type="match status" value="1"/>
</dbReference>
<comment type="caution">
    <text evidence="1">The sequence shown here is derived from an EMBL/GenBank/DDBJ whole genome shotgun (WGS) entry which is preliminary data.</text>
</comment>
<dbReference type="SUPFAM" id="SSF56784">
    <property type="entry name" value="HAD-like"/>
    <property type="match status" value="1"/>
</dbReference>
<feature type="non-terminal residue" evidence="1">
    <location>
        <position position="1"/>
    </location>
</feature>
<accession>A0A392QJ65</accession>
<reference evidence="1 2" key="1">
    <citation type="journal article" date="2018" name="Front. Plant Sci.">
        <title>Red Clover (Trifolium pratense) and Zigzag Clover (T. medium) - A Picture of Genomic Similarities and Differences.</title>
        <authorList>
            <person name="Dluhosova J."/>
            <person name="Istvanek J."/>
            <person name="Nedelnik J."/>
            <person name="Repkova J."/>
        </authorList>
    </citation>
    <scope>NUCLEOTIDE SEQUENCE [LARGE SCALE GENOMIC DNA]</scope>
    <source>
        <strain evidence="2">cv. 10/8</strain>
        <tissue evidence="1">Leaf</tissue>
    </source>
</reference>
<name>A0A392QJ65_9FABA</name>
<dbReference type="Gene3D" id="3.40.50.1000">
    <property type="entry name" value="HAD superfamily/HAD-like"/>
    <property type="match status" value="1"/>
</dbReference>
<keyword evidence="2" id="KW-1185">Reference proteome</keyword>
<evidence type="ECO:0000313" key="2">
    <source>
        <dbReference type="Proteomes" id="UP000265520"/>
    </source>
</evidence>
<dbReference type="InterPro" id="IPR023214">
    <property type="entry name" value="HAD_sf"/>
</dbReference>
<dbReference type="GO" id="GO:0005886">
    <property type="term" value="C:plasma membrane"/>
    <property type="evidence" value="ECO:0007669"/>
    <property type="project" value="TreeGrafter"/>
</dbReference>
<evidence type="ECO:0000313" key="1">
    <source>
        <dbReference type="EMBL" id="MCI24238.1"/>
    </source>
</evidence>
<sequence>RVSEMMEKELILVGATAIEDKLQKGVPDCIDKLAQAGLKIWVLTGDKMETAINIGSVKHKLSNLIFLQFASTRHEADLYNYKFRLAIR</sequence>
<dbReference type="PANTHER" id="PTHR24092:SF150">
    <property type="entry name" value="PHOSPHOLIPID-TRANSPORTING ATPASE"/>
    <property type="match status" value="1"/>
</dbReference>
<dbReference type="EMBL" id="LXQA010140349">
    <property type="protein sequence ID" value="MCI24238.1"/>
    <property type="molecule type" value="Genomic_DNA"/>
</dbReference>
<dbReference type="InterPro" id="IPR036412">
    <property type="entry name" value="HAD-like_sf"/>
</dbReference>
<dbReference type="GO" id="GO:0140326">
    <property type="term" value="F:ATPase-coupled intramembrane lipid transporter activity"/>
    <property type="evidence" value="ECO:0007669"/>
    <property type="project" value="TreeGrafter"/>
</dbReference>